<name>A0AAD8KAQ3_TARER</name>
<keyword evidence="2" id="KW-1185">Reference proteome</keyword>
<accession>A0AAD8KAQ3</accession>
<evidence type="ECO:0000313" key="2">
    <source>
        <dbReference type="Proteomes" id="UP001229421"/>
    </source>
</evidence>
<comment type="caution">
    <text evidence="1">The sequence shown here is derived from an EMBL/GenBank/DDBJ whole genome shotgun (WGS) entry which is preliminary data.</text>
</comment>
<proteinExistence type="predicted"/>
<reference evidence="1" key="1">
    <citation type="journal article" date="2023" name="bioRxiv">
        <title>Improved chromosome-level genome assembly for marigold (Tagetes erecta).</title>
        <authorList>
            <person name="Jiang F."/>
            <person name="Yuan L."/>
            <person name="Wang S."/>
            <person name="Wang H."/>
            <person name="Xu D."/>
            <person name="Wang A."/>
            <person name="Fan W."/>
        </authorList>
    </citation>
    <scope>NUCLEOTIDE SEQUENCE</scope>
    <source>
        <strain evidence="1">WSJ</strain>
        <tissue evidence="1">Leaf</tissue>
    </source>
</reference>
<protein>
    <submittedName>
        <fullName evidence="1">Uncharacterized protein</fullName>
    </submittedName>
</protein>
<sequence>MAYLRRLGFAAFVAYAASAIHMLLNRLPVWRMSWRVARYWRCLTMERHRLCMSPILADLTSSSSVTVFYDTVVDDDYSPWISTIDDDDCPSEIATILLLLGQNYFSCWFLSLKAMMITGSKHSKAWHSLQPLFDTL</sequence>
<dbReference type="EMBL" id="JAUHHV010000007">
    <property type="protein sequence ID" value="KAK1419437.1"/>
    <property type="molecule type" value="Genomic_DNA"/>
</dbReference>
<evidence type="ECO:0000313" key="1">
    <source>
        <dbReference type="EMBL" id="KAK1419437.1"/>
    </source>
</evidence>
<dbReference type="AlphaFoldDB" id="A0AAD8KAQ3"/>
<dbReference type="Proteomes" id="UP001229421">
    <property type="component" value="Unassembled WGS sequence"/>
</dbReference>
<gene>
    <name evidence="1" type="ORF">QVD17_28604</name>
</gene>
<organism evidence="1 2">
    <name type="scientific">Tagetes erecta</name>
    <name type="common">African marigold</name>
    <dbReference type="NCBI Taxonomy" id="13708"/>
    <lineage>
        <taxon>Eukaryota</taxon>
        <taxon>Viridiplantae</taxon>
        <taxon>Streptophyta</taxon>
        <taxon>Embryophyta</taxon>
        <taxon>Tracheophyta</taxon>
        <taxon>Spermatophyta</taxon>
        <taxon>Magnoliopsida</taxon>
        <taxon>eudicotyledons</taxon>
        <taxon>Gunneridae</taxon>
        <taxon>Pentapetalae</taxon>
        <taxon>asterids</taxon>
        <taxon>campanulids</taxon>
        <taxon>Asterales</taxon>
        <taxon>Asteraceae</taxon>
        <taxon>Asteroideae</taxon>
        <taxon>Heliantheae alliance</taxon>
        <taxon>Tageteae</taxon>
        <taxon>Tagetes</taxon>
    </lineage>
</organism>